<dbReference type="InterPro" id="IPR036871">
    <property type="entry name" value="PX_dom_sf"/>
</dbReference>
<reference evidence="9" key="1">
    <citation type="journal article" date="2016" name="Genome Announc.">
        <title>Draft genome sequences of fungus Aspergillus calidoustus.</title>
        <authorList>
            <person name="Horn F."/>
            <person name="Linde J."/>
            <person name="Mattern D.J."/>
            <person name="Walther G."/>
            <person name="Guthke R."/>
            <person name="Scherlach K."/>
            <person name="Martin K."/>
            <person name="Brakhage A.A."/>
            <person name="Petzke L."/>
            <person name="Valiante V."/>
        </authorList>
    </citation>
    <scope>NUCLEOTIDE SEQUENCE [LARGE SCALE GENOMIC DNA]</scope>
    <source>
        <strain evidence="9">SF006504</strain>
    </source>
</reference>
<dbReference type="OrthoDB" id="9976382at2759"/>
<dbReference type="OMA" id="FYLGTME"/>
<name>A0A0U5GDT0_ASPCI</name>
<accession>A0A0U5GDT0</accession>
<proteinExistence type="inferred from homology"/>
<dbReference type="GO" id="GO:0005768">
    <property type="term" value="C:endosome"/>
    <property type="evidence" value="ECO:0007669"/>
    <property type="project" value="TreeGrafter"/>
</dbReference>
<dbReference type="FunFam" id="3.30.1520.10:FF:000034">
    <property type="entry name" value="Vacuolar protein sorting-associated protein 17"/>
    <property type="match status" value="1"/>
</dbReference>
<evidence type="ECO:0000256" key="4">
    <source>
        <dbReference type="ARBA" id="ARBA00060860"/>
    </source>
</evidence>
<dbReference type="PANTHER" id="PTHR47433">
    <property type="entry name" value="VACUOLAR PROTEIN SORTING-ASSOCIATED PROTEIN 17"/>
    <property type="match status" value="1"/>
</dbReference>
<feature type="region of interest" description="Disordered" evidence="6">
    <location>
        <begin position="57"/>
        <end position="179"/>
    </location>
</feature>
<dbReference type="PANTHER" id="PTHR47433:SF1">
    <property type="entry name" value="VACUOLAR PROTEIN SORTING-ASSOCIATED PROTEIN 17"/>
    <property type="match status" value="1"/>
</dbReference>
<evidence type="ECO:0000256" key="2">
    <source>
        <dbReference type="ARBA" id="ARBA00022927"/>
    </source>
</evidence>
<evidence type="ECO:0000259" key="7">
    <source>
        <dbReference type="SMART" id="SM00312"/>
    </source>
</evidence>
<evidence type="ECO:0000313" key="9">
    <source>
        <dbReference type="Proteomes" id="UP000054771"/>
    </source>
</evidence>
<dbReference type="Proteomes" id="UP000054771">
    <property type="component" value="Unassembled WGS sequence"/>
</dbReference>
<dbReference type="Gene3D" id="3.30.1520.10">
    <property type="entry name" value="Phox-like domain"/>
    <property type="match status" value="1"/>
</dbReference>
<sequence>MQQQRRNLPGRWAADSLTSASYSVLNLSSRLCIRLPYKAEDVAPSEAYLVPKHVHTRTRQEMDYSSISNDPAGTSPWASPRPTEATYTPSATSDIPSSPLAPQNHSPYDADADTHPTGPLESRAPAESGDGSPSLAERVQNTHIGEHGYGAGQAGSPTQPRSQLPARYQTGARQNARQPAPVYKIQAKITGLERTGKKDPILRFDVHTNIPKFRTTQYRDVRRTHSEFVKLADHLMSANPEALVPAVPPPLTPAGAGTDEDEFRVKASMQRWLNVIMNNEVLTQDDEVVLFVESDFGYSPVVRMKQPATGVRRKVLKQFAPPPDDTPELQNARPVVKMFYLSSMDAGHKVDRVVKARRGLGLAESDFGVKVGQMHVQETHPGLSNAYRKLGKVIQTVGDYHAVQATAEATTLGDPLSYHSSDAFIVKETLTNRHILLRELLQAQQATRSKRAAADRLKVSSSVRPDKVDEAINALDEAQSHEDYLTKKTQRVTSNLLSEKRRWFERTSNDLWLALREYTLRQIETERRTLATLESVRPDIRSIDASGGLSRLGRESHPTARRTNLASSQGPKGDAWSGIARRSDSMGRSMSGSFVAPALEEDEEANGQGAKGRLRSPSGVGSIAEDDEDRLDARNAASRLATSTF</sequence>
<organism evidence="8 9">
    <name type="scientific">Aspergillus calidoustus</name>
    <dbReference type="NCBI Taxonomy" id="454130"/>
    <lineage>
        <taxon>Eukaryota</taxon>
        <taxon>Fungi</taxon>
        <taxon>Dikarya</taxon>
        <taxon>Ascomycota</taxon>
        <taxon>Pezizomycotina</taxon>
        <taxon>Eurotiomycetes</taxon>
        <taxon>Eurotiomycetidae</taxon>
        <taxon>Eurotiales</taxon>
        <taxon>Aspergillaceae</taxon>
        <taxon>Aspergillus</taxon>
        <taxon>Aspergillus subgen. Nidulantes</taxon>
    </lineage>
</organism>
<dbReference type="InterPro" id="IPR015404">
    <property type="entry name" value="Vps5_C"/>
</dbReference>
<dbReference type="InterPro" id="IPR014461">
    <property type="entry name" value="Retromer_complex_Vps17"/>
</dbReference>
<dbReference type="GO" id="GO:0006886">
    <property type="term" value="P:intracellular protein transport"/>
    <property type="evidence" value="ECO:0007669"/>
    <property type="project" value="TreeGrafter"/>
</dbReference>
<dbReference type="Gene3D" id="1.20.1270.60">
    <property type="entry name" value="Arfaptin homology (AH) domain/BAR domain"/>
    <property type="match status" value="1"/>
</dbReference>
<gene>
    <name evidence="8" type="ORF">ASPCAL13000</name>
</gene>
<feature type="region of interest" description="Disordered" evidence="6">
    <location>
        <begin position="544"/>
        <end position="645"/>
    </location>
</feature>
<dbReference type="Pfam" id="PF00787">
    <property type="entry name" value="PX"/>
    <property type="match status" value="1"/>
</dbReference>
<feature type="domain" description="PX" evidence="7">
    <location>
        <begin position="184"/>
        <end position="295"/>
    </location>
</feature>
<comment type="similarity">
    <text evidence="4">Belongs to the VPS17 family.</text>
</comment>
<protein>
    <recommendedName>
        <fullName evidence="5">Vacuolar protein sorting-associated protein 17</fullName>
    </recommendedName>
</protein>
<dbReference type="GO" id="GO:0042147">
    <property type="term" value="P:retrograde transport, endosome to Golgi"/>
    <property type="evidence" value="ECO:0007669"/>
    <property type="project" value="InterPro"/>
</dbReference>
<dbReference type="EMBL" id="CDMC01000016">
    <property type="protein sequence ID" value="CEL09872.1"/>
    <property type="molecule type" value="Genomic_DNA"/>
</dbReference>
<dbReference type="InterPro" id="IPR053055">
    <property type="entry name" value="VPS17"/>
</dbReference>
<evidence type="ECO:0000256" key="1">
    <source>
        <dbReference type="ARBA" id="ARBA00022448"/>
    </source>
</evidence>
<dbReference type="SUPFAM" id="SSF64268">
    <property type="entry name" value="PX domain"/>
    <property type="match status" value="1"/>
</dbReference>
<evidence type="ECO:0000313" key="8">
    <source>
        <dbReference type="EMBL" id="CEL09872.1"/>
    </source>
</evidence>
<dbReference type="GO" id="GO:0030905">
    <property type="term" value="C:retromer, tubulation complex"/>
    <property type="evidence" value="ECO:0007669"/>
    <property type="project" value="TreeGrafter"/>
</dbReference>
<dbReference type="InterPro" id="IPR001683">
    <property type="entry name" value="PX_dom"/>
</dbReference>
<dbReference type="InterPro" id="IPR037907">
    <property type="entry name" value="Vps17_PX"/>
</dbReference>
<keyword evidence="2" id="KW-0653">Protein transport</keyword>
<dbReference type="CDD" id="cd07625">
    <property type="entry name" value="BAR_Vps17p"/>
    <property type="match status" value="1"/>
</dbReference>
<dbReference type="GO" id="GO:0005829">
    <property type="term" value="C:cytosol"/>
    <property type="evidence" value="ECO:0007669"/>
    <property type="project" value="GOC"/>
</dbReference>
<dbReference type="PIRSF" id="PIRSF011791">
    <property type="entry name" value="Vps17"/>
    <property type="match status" value="1"/>
</dbReference>
<dbReference type="CDD" id="cd06891">
    <property type="entry name" value="PX_Vps17p"/>
    <property type="match status" value="1"/>
</dbReference>
<dbReference type="STRING" id="454130.A0A0U5GDT0"/>
<dbReference type="Pfam" id="PF09325">
    <property type="entry name" value="Vps5"/>
    <property type="match status" value="1"/>
</dbReference>
<dbReference type="FunFam" id="1.20.1270.60:FF:000046">
    <property type="entry name" value="Vacuolar protein sorting-associated protein 17"/>
    <property type="match status" value="1"/>
</dbReference>
<evidence type="ECO:0000256" key="6">
    <source>
        <dbReference type="SAM" id="MobiDB-lite"/>
    </source>
</evidence>
<dbReference type="AlphaFoldDB" id="A0A0U5GDT0"/>
<keyword evidence="1" id="KW-0813">Transport</keyword>
<keyword evidence="9" id="KW-1185">Reference proteome</keyword>
<dbReference type="InterPro" id="IPR027267">
    <property type="entry name" value="AH/BAR_dom_sf"/>
</dbReference>
<feature type="compositionally biased region" description="Polar residues" evidence="6">
    <location>
        <begin position="561"/>
        <end position="570"/>
    </location>
</feature>
<feature type="compositionally biased region" description="Polar residues" evidence="6">
    <location>
        <begin position="63"/>
        <end position="72"/>
    </location>
</feature>
<keyword evidence="3" id="KW-0175">Coiled coil</keyword>
<evidence type="ECO:0000256" key="3">
    <source>
        <dbReference type="ARBA" id="ARBA00023054"/>
    </source>
</evidence>
<dbReference type="GO" id="GO:0032266">
    <property type="term" value="F:phosphatidylinositol-3-phosphate binding"/>
    <property type="evidence" value="ECO:0007669"/>
    <property type="project" value="TreeGrafter"/>
</dbReference>
<dbReference type="SMART" id="SM00312">
    <property type="entry name" value="PX"/>
    <property type="match status" value="1"/>
</dbReference>
<evidence type="ECO:0000256" key="5">
    <source>
        <dbReference type="ARBA" id="ARBA00073022"/>
    </source>
</evidence>
<feature type="compositionally biased region" description="Polar residues" evidence="6">
    <location>
        <begin position="85"/>
        <end position="106"/>
    </location>
</feature>